<reference evidence="5" key="1">
    <citation type="submission" date="2016-06" db="UniProtKB">
        <authorList>
            <consortium name="WormBaseParasite"/>
        </authorList>
    </citation>
    <scope>IDENTIFICATION</scope>
</reference>
<protein>
    <submittedName>
        <fullName evidence="5">LRRcap domain-containing protein</fullName>
    </submittedName>
</protein>
<keyword evidence="1" id="KW-0433">Leucine-rich repeat</keyword>
<dbReference type="Gene3D" id="3.80.10.10">
    <property type="entry name" value="Ribonuclease Inhibitor"/>
    <property type="match status" value="1"/>
</dbReference>
<keyword evidence="2" id="KW-0677">Repeat</keyword>
<dbReference type="AlphaFoldDB" id="A0A183AV62"/>
<accession>A0A183AV62</accession>
<keyword evidence="4" id="KW-1185">Reference proteome</keyword>
<dbReference type="EMBL" id="UZAN01049795">
    <property type="protein sequence ID" value="VDP87720.1"/>
    <property type="molecule type" value="Genomic_DNA"/>
</dbReference>
<dbReference type="PANTHER" id="PTHR46652:SF3">
    <property type="entry name" value="LEUCINE-RICH REPEAT-CONTAINING PROTEIN 9"/>
    <property type="match status" value="1"/>
</dbReference>
<evidence type="ECO:0000313" key="4">
    <source>
        <dbReference type="Proteomes" id="UP000272942"/>
    </source>
</evidence>
<gene>
    <name evidence="3" type="ORF">ECPE_LOCUS10847</name>
</gene>
<dbReference type="InterPro" id="IPR032675">
    <property type="entry name" value="LRR_dom_sf"/>
</dbReference>
<evidence type="ECO:0000256" key="2">
    <source>
        <dbReference type="ARBA" id="ARBA00022737"/>
    </source>
</evidence>
<dbReference type="SUPFAM" id="SSF52058">
    <property type="entry name" value="L domain-like"/>
    <property type="match status" value="1"/>
</dbReference>
<dbReference type="WBParaSite" id="ECPE_0001088101-mRNA-1">
    <property type="protein sequence ID" value="ECPE_0001088101-mRNA-1"/>
    <property type="gene ID" value="ECPE_0001088101"/>
</dbReference>
<evidence type="ECO:0000313" key="5">
    <source>
        <dbReference type="WBParaSite" id="ECPE_0001088101-mRNA-1"/>
    </source>
</evidence>
<sequence length="138" mass="15074">MLLQPTLSKLDVSGNRLETLKDLGVLSTLTYLAATNNLITNMKELIGSLQKLKKLKELEISGNPVMSVYKAKETVIVNTMSLEKRPSVPGASVPSFDTSMTDPSTEFIVVKHPVGDEYDIVGTELSVMDDSTQQMKGK</sequence>
<name>A0A183AV62_9TREM</name>
<evidence type="ECO:0000313" key="3">
    <source>
        <dbReference type="EMBL" id="VDP87720.1"/>
    </source>
</evidence>
<dbReference type="OrthoDB" id="10262005at2759"/>
<dbReference type="InterPro" id="IPR001611">
    <property type="entry name" value="Leu-rich_rpt"/>
</dbReference>
<dbReference type="InterPro" id="IPR050836">
    <property type="entry name" value="SDS22/Internalin_LRR"/>
</dbReference>
<dbReference type="PANTHER" id="PTHR46652">
    <property type="entry name" value="LEUCINE-RICH REPEAT AND IQ DOMAIN-CONTAINING PROTEIN 1-RELATED"/>
    <property type="match status" value="1"/>
</dbReference>
<proteinExistence type="predicted"/>
<evidence type="ECO:0000256" key="1">
    <source>
        <dbReference type="ARBA" id="ARBA00022614"/>
    </source>
</evidence>
<reference evidence="3 4" key="2">
    <citation type="submission" date="2018-11" db="EMBL/GenBank/DDBJ databases">
        <authorList>
            <consortium name="Pathogen Informatics"/>
        </authorList>
    </citation>
    <scope>NUCLEOTIDE SEQUENCE [LARGE SCALE GENOMIC DNA]</scope>
    <source>
        <strain evidence="3 4">Egypt</strain>
    </source>
</reference>
<dbReference type="PROSITE" id="PS51450">
    <property type="entry name" value="LRR"/>
    <property type="match status" value="1"/>
</dbReference>
<dbReference type="Proteomes" id="UP000272942">
    <property type="component" value="Unassembled WGS sequence"/>
</dbReference>
<organism evidence="5">
    <name type="scientific">Echinostoma caproni</name>
    <dbReference type="NCBI Taxonomy" id="27848"/>
    <lineage>
        <taxon>Eukaryota</taxon>
        <taxon>Metazoa</taxon>
        <taxon>Spiralia</taxon>
        <taxon>Lophotrochozoa</taxon>
        <taxon>Platyhelminthes</taxon>
        <taxon>Trematoda</taxon>
        <taxon>Digenea</taxon>
        <taxon>Plagiorchiida</taxon>
        <taxon>Echinostomata</taxon>
        <taxon>Echinostomatoidea</taxon>
        <taxon>Echinostomatidae</taxon>
        <taxon>Echinostoma</taxon>
    </lineage>
</organism>